<organism evidence="5">
    <name type="scientific">Caldilinea aerophila</name>
    <dbReference type="NCBI Taxonomy" id="133453"/>
    <lineage>
        <taxon>Bacteria</taxon>
        <taxon>Bacillati</taxon>
        <taxon>Chloroflexota</taxon>
        <taxon>Caldilineae</taxon>
        <taxon>Caldilineales</taxon>
        <taxon>Caldilineaceae</taxon>
        <taxon>Caldilinea</taxon>
    </lineage>
</organism>
<dbReference type="EMBL" id="DSMG01000077">
    <property type="protein sequence ID" value="HDX31265.1"/>
    <property type="molecule type" value="Genomic_DNA"/>
</dbReference>
<dbReference type="CDD" id="cd03260">
    <property type="entry name" value="ABC_PstB_phosphate_transporter"/>
    <property type="match status" value="1"/>
</dbReference>
<dbReference type="SUPFAM" id="SSF52540">
    <property type="entry name" value="P-loop containing nucleoside triphosphate hydrolases"/>
    <property type="match status" value="1"/>
</dbReference>
<dbReference type="PANTHER" id="PTHR43423">
    <property type="entry name" value="ABC TRANSPORTER I FAMILY MEMBER 17"/>
    <property type="match status" value="1"/>
</dbReference>
<keyword evidence="1" id="KW-0813">Transport</keyword>
<dbReference type="Gene3D" id="3.40.50.300">
    <property type="entry name" value="P-loop containing nucleotide triphosphate hydrolases"/>
    <property type="match status" value="1"/>
</dbReference>
<dbReference type="PROSITE" id="PS50893">
    <property type="entry name" value="ABC_TRANSPORTER_2"/>
    <property type="match status" value="1"/>
</dbReference>
<accession>A0A7C1JPB1</accession>
<dbReference type="AlphaFoldDB" id="A0A7C1JPB1"/>
<dbReference type="InterPro" id="IPR003593">
    <property type="entry name" value="AAA+_ATPase"/>
</dbReference>
<sequence>MYSLAVRQLNVWYGQQQALRNINVKFSERRISAIIGPSGCGKSTLLKSLNRLLELNENVRIEGQVLLDGEDIYAPDVDVVEVRSRIGLLAQKPFPLPMSIFDNVAYGLRLQGCSQREIAELVEAQLRAVGLWEEVKDRLKAPATRLSGGQQQRLCLARTLAVRPEILLCDESTASLDPLSARGVEELLASLRNHYTIIMVTHDIDQARRLADDVIFMWLGELIEQAPAAQFFSAPQAELTQAYLMRRIG</sequence>
<feature type="domain" description="ABC transporter" evidence="4">
    <location>
        <begin position="4"/>
        <end position="244"/>
    </location>
</feature>
<dbReference type="SMART" id="SM00382">
    <property type="entry name" value="AAA"/>
    <property type="match status" value="1"/>
</dbReference>
<evidence type="ECO:0000256" key="1">
    <source>
        <dbReference type="ARBA" id="ARBA00022448"/>
    </source>
</evidence>
<dbReference type="GO" id="GO:0016887">
    <property type="term" value="F:ATP hydrolysis activity"/>
    <property type="evidence" value="ECO:0007669"/>
    <property type="project" value="InterPro"/>
</dbReference>
<proteinExistence type="predicted"/>
<dbReference type="GO" id="GO:0016020">
    <property type="term" value="C:membrane"/>
    <property type="evidence" value="ECO:0007669"/>
    <property type="project" value="InterPro"/>
</dbReference>
<keyword evidence="3 5" id="KW-0067">ATP-binding</keyword>
<dbReference type="InterPro" id="IPR003439">
    <property type="entry name" value="ABC_transporter-like_ATP-bd"/>
</dbReference>
<dbReference type="InterPro" id="IPR005670">
    <property type="entry name" value="PstB-like"/>
</dbReference>
<evidence type="ECO:0000259" key="4">
    <source>
        <dbReference type="PROSITE" id="PS50893"/>
    </source>
</evidence>
<gene>
    <name evidence="5" type="ORF">ENQ20_07185</name>
</gene>
<dbReference type="PANTHER" id="PTHR43423:SF1">
    <property type="entry name" value="ABC TRANSPORTER I FAMILY MEMBER 17"/>
    <property type="match status" value="1"/>
</dbReference>
<dbReference type="PROSITE" id="PS00211">
    <property type="entry name" value="ABC_TRANSPORTER_1"/>
    <property type="match status" value="1"/>
</dbReference>
<dbReference type="InterPro" id="IPR017871">
    <property type="entry name" value="ABC_transporter-like_CS"/>
</dbReference>
<dbReference type="InterPro" id="IPR027417">
    <property type="entry name" value="P-loop_NTPase"/>
</dbReference>
<name>A0A7C1JPB1_9CHLR</name>
<comment type="caution">
    <text evidence="5">The sequence shown here is derived from an EMBL/GenBank/DDBJ whole genome shotgun (WGS) entry which is preliminary data.</text>
</comment>
<dbReference type="GO" id="GO:0005524">
    <property type="term" value="F:ATP binding"/>
    <property type="evidence" value="ECO:0007669"/>
    <property type="project" value="UniProtKB-KW"/>
</dbReference>
<dbReference type="GO" id="GO:0005315">
    <property type="term" value="F:phosphate transmembrane transporter activity"/>
    <property type="evidence" value="ECO:0007669"/>
    <property type="project" value="InterPro"/>
</dbReference>
<protein>
    <submittedName>
        <fullName evidence="5">Phosphate ABC transporter ATP-binding protein</fullName>
    </submittedName>
</protein>
<evidence type="ECO:0000256" key="2">
    <source>
        <dbReference type="ARBA" id="ARBA00022741"/>
    </source>
</evidence>
<dbReference type="Pfam" id="PF00005">
    <property type="entry name" value="ABC_tran"/>
    <property type="match status" value="1"/>
</dbReference>
<evidence type="ECO:0000313" key="5">
    <source>
        <dbReference type="EMBL" id="HDX31265.1"/>
    </source>
</evidence>
<evidence type="ECO:0000256" key="3">
    <source>
        <dbReference type="ARBA" id="ARBA00022840"/>
    </source>
</evidence>
<keyword evidence="2" id="KW-0547">Nucleotide-binding</keyword>
<reference evidence="5" key="1">
    <citation type="journal article" date="2020" name="mSystems">
        <title>Genome- and Community-Level Interaction Insights into Carbon Utilization and Element Cycling Functions of Hydrothermarchaeota in Hydrothermal Sediment.</title>
        <authorList>
            <person name="Zhou Z."/>
            <person name="Liu Y."/>
            <person name="Xu W."/>
            <person name="Pan J."/>
            <person name="Luo Z.H."/>
            <person name="Li M."/>
        </authorList>
    </citation>
    <scope>NUCLEOTIDE SEQUENCE [LARGE SCALE GENOMIC DNA]</scope>
    <source>
        <strain evidence="5">SpSt-289</strain>
    </source>
</reference>
<dbReference type="GO" id="GO:0035435">
    <property type="term" value="P:phosphate ion transmembrane transport"/>
    <property type="evidence" value="ECO:0007669"/>
    <property type="project" value="InterPro"/>
</dbReference>